<evidence type="ECO:0000256" key="1">
    <source>
        <dbReference type="SAM" id="SignalP"/>
    </source>
</evidence>
<protein>
    <submittedName>
        <fullName evidence="2">Uncharacterized protein</fullName>
    </submittedName>
</protein>
<keyword evidence="3" id="KW-1185">Reference proteome</keyword>
<name>A0A1X7RS39_ZYMT9</name>
<reference evidence="2 3" key="1">
    <citation type="submission" date="2016-06" db="EMBL/GenBank/DDBJ databases">
        <authorList>
            <person name="Kjaerup R.B."/>
            <person name="Dalgaard T.S."/>
            <person name="Juul-Madsen H.R."/>
        </authorList>
    </citation>
    <scope>NUCLEOTIDE SEQUENCE [LARGE SCALE GENOMIC DNA]</scope>
</reference>
<feature type="chain" id="PRO_5011965251" evidence="1">
    <location>
        <begin position="23"/>
        <end position="245"/>
    </location>
</feature>
<gene>
    <name evidence="2" type="ORF">ZT3D7_G5202</name>
</gene>
<sequence>MRSTTYLLAIASLLAIPMFAVAQKGPCGNGVSLCQIGPNQRCPIGCIKRANCPTTTRTSTVTSTITSTVSKTSITTRLSTSSFTSTITITATPTYAAAPDPSGTNPAVSAILPGACIFQQPYVNLFTFVDDNCGNGTIRDLQLDGFGNREVRNGLNQYPNKLQKVSTQSGYYGTACINIDPRYAQSMYWTVDALPLLAKNCRMVMFVESDCGTSIDTFALSTVNTCNPATVIAWRSARVECDGLL</sequence>
<evidence type="ECO:0000313" key="2">
    <source>
        <dbReference type="EMBL" id="SMQ50050.1"/>
    </source>
</evidence>
<accession>A0A1X7RS39</accession>
<feature type="signal peptide" evidence="1">
    <location>
        <begin position="1"/>
        <end position="22"/>
    </location>
</feature>
<dbReference type="AlphaFoldDB" id="A0A1X7RS39"/>
<dbReference type="Proteomes" id="UP000215127">
    <property type="component" value="Chromosome 4"/>
</dbReference>
<organism evidence="2 3">
    <name type="scientific">Zymoseptoria tritici (strain ST99CH_3D7)</name>
    <dbReference type="NCBI Taxonomy" id="1276538"/>
    <lineage>
        <taxon>Eukaryota</taxon>
        <taxon>Fungi</taxon>
        <taxon>Dikarya</taxon>
        <taxon>Ascomycota</taxon>
        <taxon>Pezizomycotina</taxon>
        <taxon>Dothideomycetes</taxon>
        <taxon>Dothideomycetidae</taxon>
        <taxon>Mycosphaerellales</taxon>
        <taxon>Mycosphaerellaceae</taxon>
        <taxon>Zymoseptoria</taxon>
    </lineage>
</organism>
<keyword evidence="1" id="KW-0732">Signal</keyword>
<proteinExistence type="predicted"/>
<dbReference type="EMBL" id="LT853695">
    <property type="protein sequence ID" value="SMQ50050.1"/>
    <property type="molecule type" value="Genomic_DNA"/>
</dbReference>
<evidence type="ECO:0000313" key="3">
    <source>
        <dbReference type="Proteomes" id="UP000215127"/>
    </source>
</evidence>